<protein>
    <submittedName>
        <fullName evidence="2">Uncharacterized protein</fullName>
    </submittedName>
</protein>
<comment type="caution">
    <text evidence="2">The sequence shown here is derived from an EMBL/GenBank/DDBJ whole genome shotgun (WGS) entry which is preliminary data.</text>
</comment>
<feature type="compositionally biased region" description="Basic and acidic residues" evidence="1">
    <location>
        <begin position="284"/>
        <end position="293"/>
    </location>
</feature>
<evidence type="ECO:0000313" key="3">
    <source>
        <dbReference type="Proteomes" id="UP000604825"/>
    </source>
</evidence>
<reference evidence="2" key="1">
    <citation type="submission" date="2020-10" db="EMBL/GenBank/DDBJ databases">
        <authorList>
            <person name="Han B."/>
            <person name="Lu T."/>
            <person name="Zhao Q."/>
            <person name="Huang X."/>
            <person name="Zhao Y."/>
        </authorList>
    </citation>
    <scope>NUCLEOTIDE SEQUENCE</scope>
</reference>
<dbReference type="Pfam" id="PF03140">
    <property type="entry name" value="DUF247"/>
    <property type="match status" value="1"/>
</dbReference>
<evidence type="ECO:0000256" key="1">
    <source>
        <dbReference type="SAM" id="MobiDB-lite"/>
    </source>
</evidence>
<proteinExistence type="predicted"/>
<feature type="compositionally biased region" description="Basic and acidic residues" evidence="1">
    <location>
        <begin position="320"/>
        <end position="329"/>
    </location>
</feature>
<feature type="region of interest" description="Disordered" evidence="1">
    <location>
        <begin position="284"/>
        <end position="359"/>
    </location>
</feature>
<dbReference type="AlphaFoldDB" id="A0A811NPQ5"/>
<sequence>MMRRQAHAPGLPAHERGQAGAGEGQKRHRLAVSHADREVSLAVRSGVRLQASDNGRAEIEFAARAADGVAAGAGVRLQADHDGPEPPAAGVRGAEQLSKPITRYFQMMTEIVEDAADVRILRRAGVVRGGSSGGQEVHELIENIDGHSTYPSVYMAMDREIDKFNMHGQPSHGFSIDNNHASTDPPSLKSQKAAKKKNVSRRGAAFTKEEDVVVRSAFLNVSKDPITGVNQISGGYYKRMHDYFNEHKPEGSNRSQIAIRHRWALIQKAINKFCSHKAAIDRLNESGKNEQDRLNNPTSLDGMSSPPTQGHAESENENIDTSRPEDRDSAKRRRSKSFTETSSSSTDVEVLQRLQEKSE</sequence>
<feature type="compositionally biased region" description="Polar residues" evidence="1">
    <location>
        <begin position="176"/>
        <end position="190"/>
    </location>
</feature>
<name>A0A811NPQ5_9POAL</name>
<feature type="region of interest" description="Disordered" evidence="1">
    <location>
        <begin position="167"/>
        <end position="202"/>
    </location>
</feature>
<accession>A0A811NPQ5</accession>
<dbReference type="Proteomes" id="UP000604825">
    <property type="component" value="Unassembled WGS sequence"/>
</dbReference>
<gene>
    <name evidence="2" type="ORF">NCGR_LOCUS19702</name>
</gene>
<keyword evidence="3" id="KW-1185">Reference proteome</keyword>
<evidence type="ECO:0000313" key="2">
    <source>
        <dbReference type="EMBL" id="CAD6229071.1"/>
    </source>
</evidence>
<feature type="region of interest" description="Disordered" evidence="1">
    <location>
        <begin position="1"/>
        <end position="28"/>
    </location>
</feature>
<feature type="compositionally biased region" description="Polar residues" evidence="1">
    <location>
        <begin position="294"/>
        <end position="308"/>
    </location>
</feature>
<dbReference type="OrthoDB" id="693008at2759"/>
<dbReference type="InterPro" id="IPR004158">
    <property type="entry name" value="DUF247_pln"/>
</dbReference>
<dbReference type="PANTHER" id="PTHR45125">
    <property type="entry name" value="F21J9.4-RELATED"/>
    <property type="match status" value="1"/>
</dbReference>
<dbReference type="EMBL" id="CAJGYO010000005">
    <property type="protein sequence ID" value="CAD6229071.1"/>
    <property type="molecule type" value="Genomic_DNA"/>
</dbReference>
<dbReference type="PANTHER" id="PTHR45125:SF40">
    <property type="entry name" value="OS06G0117800 PROTEIN"/>
    <property type="match status" value="1"/>
</dbReference>
<organism evidence="2 3">
    <name type="scientific">Miscanthus lutarioriparius</name>
    <dbReference type="NCBI Taxonomy" id="422564"/>
    <lineage>
        <taxon>Eukaryota</taxon>
        <taxon>Viridiplantae</taxon>
        <taxon>Streptophyta</taxon>
        <taxon>Embryophyta</taxon>
        <taxon>Tracheophyta</taxon>
        <taxon>Spermatophyta</taxon>
        <taxon>Magnoliopsida</taxon>
        <taxon>Liliopsida</taxon>
        <taxon>Poales</taxon>
        <taxon>Poaceae</taxon>
        <taxon>PACMAD clade</taxon>
        <taxon>Panicoideae</taxon>
        <taxon>Andropogonodae</taxon>
        <taxon>Andropogoneae</taxon>
        <taxon>Saccharinae</taxon>
        <taxon>Miscanthus</taxon>
    </lineage>
</organism>